<dbReference type="RefSeq" id="WP_047314748.1">
    <property type="nucleotide sequence ID" value="NZ_LDPQ01000007.1"/>
</dbReference>
<name>A0A0I9TTN0_9MYCO</name>
<sequence>MTDQLPGLRERKKADTRRALSDAALDLTLQRGLDNVTRDDIANLAGVSLRTFNNYFAGKYEALAYRQTERMRRSLAVLRQRPADEPLWTAITYAVLEPLEADFGDGPGSKSRVPSRRELAEVRKLVGNPQVRNAVPQQLFDEWLEVIAQRTGTDPNVDMYPRLVAAVVRAVGDAAMDIYVRADPPVALAALFRSGFAAVSAGLPAPQRTKAHHG</sequence>
<comment type="caution">
    <text evidence="6">The sequence shown here is derived from an EMBL/GenBank/DDBJ whole genome shotgun (WGS) entry which is preliminary data.</text>
</comment>
<dbReference type="PANTHER" id="PTHR30055">
    <property type="entry name" value="HTH-TYPE TRANSCRIPTIONAL REGULATOR RUTR"/>
    <property type="match status" value="1"/>
</dbReference>
<dbReference type="Gene3D" id="1.10.10.60">
    <property type="entry name" value="Homeodomain-like"/>
    <property type="match status" value="1"/>
</dbReference>
<dbReference type="PROSITE" id="PS50977">
    <property type="entry name" value="HTH_TETR_2"/>
    <property type="match status" value="1"/>
</dbReference>
<dbReference type="AlphaFoldDB" id="A0A0I9TTN0"/>
<dbReference type="PATRIC" id="fig|29311.18.peg.4018"/>
<dbReference type="InterPro" id="IPR041347">
    <property type="entry name" value="MftR_C"/>
</dbReference>
<reference evidence="6 7" key="1">
    <citation type="submission" date="2015-05" db="EMBL/GenBank/DDBJ databases">
        <title>Genome sequence of Mycobacterium haemophilum.</title>
        <authorList>
            <person name="Greninger A.L."/>
            <person name="Cunningham G."/>
            <person name="Miller S."/>
        </authorList>
    </citation>
    <scope>NUCLEOTIDE SEQUENCE [LARGE SCALE GENOMIC DNA]</scope>
    <source>
        <strain evidence="7">UC1</strain>
    </source>
</reference>
<dbReference type="EMBL" id="LDPR01000009">
    <property type="protein sequence ID" value="KLO36442.1"/>
    <property type="molecule type" value="Genomic_DNA"/>
</dbReference>
<dbReference type="Gene3D" id="1.10.357.10">
    <property type="entry name" value="Tetracycline Repressor, domain 2"/>
    <property type="match status" value="1"/>
</dbReference>
<evidence type="ECO:0000256" key="2">
    <source>
        <dbReference type="ARBA" id="ARBA00023125"/>
    </source>
</evidence>
<dbReference type="STRING" id="1202450.B586_09765"/>
<accession>A0A0I9TTN0</accession>
<dbReference type="OrthoDB" id="8688418at2"/>
<dbReference type="Proteomes" id="UP000036334">
    <property type="component" value="Unassembled WGS sequence"/>
</dbReference>
<evidence type="ECO:0000256" key="3">
    <source>
        <dbReference type="ARBA" id="ARBA00023163"/>
    </source>
</evidence>
<dbReference type="SUPFAM" id="SSF46689">
    <property type="entry name" value="Homeodomain-like"/>
    <property type="match status" value="1"/>
</dbReference>
<evidence type="ECO:0000259" key="5">
    <source>
        <dbReference type="PROSITE" id="PS50977"/>
    </source>
</evidence>
<proteinExistence type="predicted"/>
<dbReference type="GO" id="GO:0000976">
    <property type="term" value="F:transcription cis-regulatory region binding"/>
    <property type="evidence" value="ECO:0007669"/>
    <property type="project" value="TreeGrafter"/>
</dbReference>
<evidence type="ECO:0000313" key="7">
    <source>
        <dbReference type="Proteomes" id="UP000036334"/>
    </source>
</evidence>
<feature type="domain" description="HTH tetR-type" evidence="5">
    <location>
        <begin position="14"/>
        <end position="74"/>
    </location>
</feature>
<dbReference type="GO" id="GO:0003700">
    <property type="term" value="F:DNA-binding transcription factor activity"/>
    <property type="evidence" value="ECO:0007669"/>
    <property type="project" value="TreeGrafter"/>
</dbReference>
<protein>
    <submittedName>
        <fullName evidence="6">TetR family transcriptional regulator</fullName>
    </submittedName>
</protein>
<keyword evidence="3" id="KW-0804">Transcription</keyword>
<dbReference type="PANTHER" id="PTHR30055:SF238">
    <property type="entry name" value="MYCOFACTOCIN BIOSYNTHESIS TRANSCRIPTIONAL REGULATOR MFTR-RELATED"/>
    <property type="match status" value="1"/>
</dbReference>
<dbReference type="InterPro" id="IPR009057">
    <property type="entry name" value="Homeodomain-like_sf"/>
</dbReference>
<dbReference type="Pfam" id="PF00440">
    <property type="entry name" value="TetR_N"/>
    <property type="match status" value="1"/>
</dbReference>
<dbReference type="InterPro" id="IPR001647">
    <property type="entry name" value="HTH_TetR"/>
</dbReference>
<evidence type="ECO:0000313" key="6">
    <source>
        <dbReference type="EMBL" id="KLO36442.1"/>
    </source>
</evidence>
<keyword evidence="1" id="KW-0805">Transcription regulation</keyword>
<evidence type="ECO:0000256" key="4">
    <source>
        <dbReference type="PROSITE-ProRule" id="PRU00335"/>
    </source>
</evidence>
<feature type="DNA-binding region" description="H-T-H motif" evidence="4">
    <location>
        <begin position="37"/>
        <end position="56"/>
    </location>
</feature>
<organism evidence="6 7">
    <name type="scientific">Mycobacterium haemophilum</name>
    <dbReference type="NCBI Taxonomy" id="29311"/>
    <lineage>
        <taxon>Bacteria</taxon>
        <taxon>Bacillati</taxon>
        <taxon>Actinomycetota</taxon>
        <taxon>Actinomycetes</taxon>
        <taxon>Mycobacteriales</taxon>
        <taxon>Mycobacteriaceae</taxon>
        <taxon>Mycobacterium</taxon>
    </lineage>
</organism>
<evidence type="ECO:0000256" key="1">
    <source>
        <dbReference type="ARBA" id="ARBA00023015"/>
    </source>
</evidence>
<dbReference type="InterPro" id="IPR050109">
    <property type="entry name" value="HTH-type_TetR-like_transc_reg"/>
</dbReference>
<dbReference type="Pfam" id="PF17754">
    <property type="entry name" value="TetR_C_14"/>
    <property type="match status" value="1"/>
</dbReference>
<gene>
    <name evidence="6" type="ORF">ABH38_12170</name>
</gene>
<keyword evidence="2 4" id="KW-0238">DNA-binding</keyword>
<keyword evidence="7" id="KW-1185">Reference proteome</keyword>